<feature type="domain" description="ATP-sulfurylase PUA-like" evidence="11">
    <location>
        <begin position="6"/>
        <end position="132"/>
    </location>
</feature>
<dbReference type="InterPro" id="IPR002650">
    <property type="entry name" value="Sulphate_adenylyltransferase"/>
</dbReference>
<protein>
    <recommendedName>
        <fullName evidence="2">sulfate adenylyltransferase</fullName>
        <ecNumber evidence="2">2.7.7.4</ecNumber>
    </recommendedName>
    <alternativeName>
        <fullName evidence="9">ATP-sulfurylase</fullName>
    </alternativeName>
    <alternativeName>
        <fullName evidence="7">Sulfate adenylate transferase</fullName>
    </alternativeName>
</protein>
<evidence type="ECO:0000256" key="7">
    <source>
        <dbReference type="ARBA" id="ARBA00031812"/>
    </source>
</evidence>
<dbReference type="PANTHER" id="PTHR43509">
    <property type="match status" value="1"/>
</dbReference>
<dbReference type="GO" id="GO:0004781">
    <property type="term" value="F:sulfate adenylyltransferase (ATP) activity"/>
    <property type="evidence" value="ECO:0007669"/>
    <property type="project" value="UniProtKB-EC"/>
</dbReference>
<evidence type="ECO:0000259" key="10">
    <source>
        <dbReference type="Pfam" id="PF01747"/>
    </source>
</evidence>
<dbReference type="EC" id="2.7.7.4" evidence="2"/>
<evidence type="ECO:0000256" key="6">
    <source>
        <dbReference type="ARBA" id="ARBA00022840"/>
    </source>
</evidence>
<dbReference type="Pfam" id="PF14306">
    <property type="entry name" value="PUA_2"/>
    <property type="match status" value="1"/>
</dbReference>
<evidence type="ECO:0000256" key="2">
    <source>
        <dbReference type="ARBA" id="ARBA00012391"/>
    </source>
</evidence>
<sequence length="364" mass="41359">MSERVSIHLRLDQFLEAEKIDNGALHPLTGFMCETEFKSVVSDMRLTNGEVFALPVTLDVSEENLTHLSKSSEVDLCFEGKTIGTMEIDSIFTCDKQTVAKQVFGTDSERHPGVARFYSMNNWFVGGLIKILIPPTHIQKWGELTPTETKRHFQENNWKSIVGFQTRNIPHKAHEYLQRVNLEVSDGLFIQPLIGARKKGDFSPEAVVLSYQYLIENHYPKSRVLLSPVRIPMRYAGPREAIFHAIIRRNFGCTHFIVGRDHAGVGDFYGKYEAQDLIRTVESELGIAIRYMSGPYYCDICKGIVTEKTCCHLDSEPSAINEISGTWLRQVLINELTVDDHLVRKGVVDSLRGVKIFLDETDDY</sequence>
<dbReference type="Gene3D" id="3.40.50.620">
    <property type="entry name" value="HUPs"/>
    <property type="match status" value="1"/>
</dbReference>
<evidence type="ECO:0000313" key="12">
    <source>
        <dbReference type="EMBL" id="CAB4661193.1"/>
    </source>
</evidence>
<evidence type="ECO:0000256" key="4">
    <source>
        <dbReference type="ARBA" id="ARBA00022695"/>
    </source>
</evidence>
<dbReference type="Gene3D" id="3.10.400.10">
    <property type="entry name" value="Sulfate adenylyltransferase"/>
    <property type="match status" value="1"/>
</dbReference>
<proteinExistence type="inferred from homology"/>
<evidence type="ECO:0000256" key="8">
    <source>
        <dbReference type="ARBA" id="ARBA00037980"/>
    </source>
</evidence>
<dbReference type="InterPro" id="IPR015947">
    <property type="entry name" value="PUA-like_sf"/>
</dbReference>
<name>A0A6J6LKK4_9ZZZZ</name>
<reference evidence="12" key="1">
    <citation type="submission" date="2020-05" db="EMBL/GenBank/DDBJ databases">
        <authorList>
            <person name="Chiriac C."/>
            <person name="Salcher M."/>
            <person name="Ghai R."/>
            <person name="Kavagutti S V."/>
        </authorList>
    </citation>
    <scope>NUCLEOTIDE SEQUENCE</scope>
</reference>
<dbReference type="NCBIfam" id="TIGR00339">
    <property type="entry name" value="sopT"/>
    <property type="match status" value="1"/>
</dbReference>
<evidence type="ECO:0000256" key="5">
    <source>
        <dbReference type="ARBA" id="ARBA00022741"/>
    </source>
</evidence>
<dbReference type="InterPro" id="IPR025980">
    <property type="entry name" value="ATP-Sase_PUA-like_dom"/>
</dbReference>
<feature type="domain" description="Sulphate adenylyltransferase catalytic" evidence="10">
    <location>
        <begin position="144"/>
        <end position="352"/>
    </location>
</feature>
<dbReference type="GO" id="GO:0005524">
    <property type="term" value="F:ATP binding"/>
    <property type="evidence" value="ECO:0007669"/>
    <property type="project" value="UniProtKB-KW"/>
</dbReference>
<comment type="similarity">
    <text evidence="8">Belongs to the sulfate adenylyltransferase family.</text>
</comment>
<gene>
    <name evidence="12" type="ORF">UFOPK2292_00276</name>
</gene>
<dbReference type="SUPFAM" id="SSF52374">
    <property type="entry name" value="Nucleotidylyl transferase"/>
    <property type="match status" value="1"/>
</dbReference>
<keyword evidence="4" id="KW-0548">Nucleotidyltransferase</keyword>
<comment type="pathway">
    <text evidence="1">Sulfur metabolism; hydrogen sulfide biosynthesis; sulfite from sulfate: step 1/3.</text>
</comment>
<keyword evidence="6" id="KW-0067">ATP-binding</keyword>
<evidence type="ECO:0000256" key="9">
    <source>
        <dbReference type="ARBA" id="ARBA00041598"/>
    </source>
</evidence>
<keyword evidence="5" id="KW-0547">Nucleotide-binding</keyword>
<dbReference type="GO" id="GO:0000103">
    <property type="term" value="P:sulfate assimilation"/>
    <property type="evidence" value="ECO:0007669"/>
    <property type="project" value="InterPro"/>
</dbReference>
<dbReference type="Pfam" id="PF01747">
    <property type="entry name" value="ATP-sulfurylase"/>
    <property type="match status" value="1"/>
</dbReference>
<dbReference type="EMBL" id="CAEZWU010000026">
    <property type="protein sequence ID" value="CAB4661193.1"/>
    <property type="molecule type" value="Genomic_DNA"/>
</dbReference>
<dbReference type="PANTHER" id="PTHR43509:SF1">
    <property type="entry name" value="SULFATE ADENYLYLTRANSFERASE"/>
    <property type="match status" value="1"/>
</dbReference>
<dbReference type="InterPro" id="IPR024951">
    <property type="entry name" value="Sulfurylase_cat_dom"/>
</dbReference>
<dbReference type="InterPro" id="IPR014729">
    <property type="entry name" value="Rossmann-like_a/b/a_fold"/>
</dbReference>
<dbReference type="AlphaFoldDB" id="A0A6J6LKK4"/>
<organism evidence="12">
    <name type="scientific">freshwater metagenome</name>
    <dbReference type="NCBI Taxonomy" id="449393"/>
    <lineage>
        <taxon>unclassified sequences</taxon>
        <taxon>metagenomes</taxon>
        <taxon>ecological metagenomes</taxon>
    </lineage>
</organism>
<evidence type="ECO:0000259" key="11">
    <source>
        <dbReference type="Pfam" id="PF14306"/>
    </source>
</evidence>
<dbReference type="NCBIfam" id="NF003166">
    <property type="entry name" value="PRK04149.1"/>
    <property type="match status" value="1"/>
</dbReference>
<dbReference type="SUPFAM" id="SSF88697">
    <property type="entry name" value="PUA domain-like"/>
    <property type="match status" value="1"/>
</dbReference>
<accession>A0A6J6LKK4</accession>
<keyword evidence="3" id="KW-0808">Transferase</keyword>
<evidence type="ECO:0000256" key="1">
    <source>
        <dbReference type="ARBA" id="ARBA00005048"/>
    </source>
</evidence>
<evidence type="ECO:0000256" key="3">
    <source>
        <dbReference type="ARBA" id="ARBA00022679"/>
    </source>
</evidence>